<feature type="compositionally biased region" description="Low complexity" evidence="1">
    <location>
        <begin position="537"/>
        <end position="548"/>
    </location>
</feature>
<dbReference type="AlphaFoldDB" id="A0A0G4GIE6"/>
<feature type="compositionally biased region" description="Gly residues" evidence="1">
    <location>
        <begin position="305"/>
        <end position="320"/>
    </location>
</feature>
<feature type="compositionally biased region" description="Polar residues" evidence="1">
    <location>
        <begin position="595"/>
        <end position="606"/>
    </location>
</feature>
<protein>
    <submittedName>
        <fullName evidence="3">Uncharacterized protein</fullName>
    </submittedName>
</protein>
<feature type="compositionally biased region" description="Basic and acidic residues" evidence="1">
    <location>
        <begin position="161"/>
        <end position="185"/>
    </location>
</feature>
<feature type="signal peptide" evidence="2">
    <location>
        <begin position="1"/>
        <end position="23"/>
    </location>
</feature>
<evidence type="ECO:0000256" key="1">
    <source>
        <dbReference type="SAM" id="MobiDB-lite"/>
    </source>
</evidence>
<evidence type="ECO:0000256" key="2">
    <source>
        <dbReference type="SAM" id="SignalP"/>
    </source>
</evidence>
<gene>
    <name evidence="3" type="ORF">Cvel_21966</name>
</gene>
<sequence>MKAAAGSCLLVLSVFLLVNAVRGEKEKEKNFGLGGFNEVDGGRPSGWSSFFGGGGGSGSDDVSVPSLSSGVDLSSSGQDELQQEQALLDELVPEIERGIEKEEEGERGPRSPSTTEDAWRGRGPIAPRSSFPSSSRDRGDAVAFSRSSAGGGASKRQSNNKKREEQRARDRLTRQYEDAEVRDDVSQELADAQAIEDELKKEGRLSDSDGSLSSDSQGGPLGSSFSPNQIEQMIDDNQEQKQQQNGSPFVPPEEDEEVIRIPDSGEGGDPLEEMLMDGGGGEGGAPAVPGPFSSSPWGEMEMGRGNDGGEFLLGGEGGPMGNPMGSETNDKSDLSNLFEVFNRANQGDKQEREKGRGQRGGGFGLPPSLSSLFGFPVGEQEEEQPDWAGGVESSSPSSSSLSPSADRDGSEQVDDRMGGGFSSFPFTSLMGGRRGPSPQRNSDRTAERQRREEKDKQKRERRKTPLYSGPAVSPREEEEELLNTLRQLGLEPEPLQQQQQQQEEEEQEPQRVPSSYVPPQRKSSVVQTPPAGPVPVSTSGGSTRTGTGKASRQPKRLGGISAPAPRRASASVGEKPGDLGEGDKPPLPGWRQWTKPMQQSPNAASSSRKELQSPPSKATNSRPSSSWFRSWRSPPASSSSSAPTNSNSRSSSSSVPLAVPAAPSSSSGGWGWGTGVQKQNAATAAGGGGTGRSLEDRLMSSFGSFGRRLAGGGEGSSSPSSSSYSSSTSGTAGAGGSGRSPSSSSPSHLSSLIPSFFLGGGGRGRGGNRGLPLPGTPWQRST</sequence>
<feature type="compositionally biased region" description="Low complexity" evidence="1">
    <location>
        <begin position="621"/>
        <end position="667"/>
    </location>
</feature>
<dbReference type="EMBL" id="CDMZ01001228">
    <property type="protein sequence ID" value="CEM29352.1"/>
    <property type="molecule type" value="Genomic_DNA"/>
</dbReference>
<feature type="compositionally biased region" description="Low complexity" evidence="1">
    <location>
        <begin position="393"/>
        <end position="404"/>
    </location>
</feature>
<feature type="region of interest" description="Disordered" evidence="1">
    <location>
        <begin position="47"/>
        <end position="81"/>
    </location>
</feature>
<feature type="compositionally biased region" description="Basic and acidic residues" evidence="1">
    <location>
        <begin position="98"/>
        <end position="109"/>
    </location>
</feature>
<feature type="compositionally biased region" description="Low complexity" evidence="1">
    <location>
        <begin position="208"/>
        <end position="224"/>
    </location>
</feature>
<evidence type="ECO:0000313" key="3">
    <source>
        <dbReference type="EMBL" id="CEM29352.1"/>
    </source>
</evidence>
<feature type="compositionally biased region" description="Low complexity" evidence="1">
    <location>
        <begin position="365"/>
        <end position="376"/>
    </location>
</feature>
<feature type="compositionally biased region" description="Low complexity" evidence="1">
    <location>
        <begin position="487"/>
        <end position="501"/>
    </location>
</feature>
<feature type="compositionally biased region" description="Basic and acidic residues" evidence="1">
    <location>
        <begin position="197"/>
        <end position="207"/>
    </location>
</feature>
<proteinExistence type="predicted"/>
<name>A0A0G4GIE6_9ALVE</name>
<feature type="compositionally biased region" description="Gly residues" evidence="1">
    <location>
        <begin position="758"/>
        <end position="769"/>
    </location>
</feature>
<feature type="compositionally biased region" description="Low complexity" evidence="1">
    <location>
        <begin position="59"/>
        <end position="81"/>
    </location>
</feature>
<feature type="compositionally biased region" description="Basic and acidic residues" evidence="1">
    <location>
        <begin position="441"/>
        <end position="458"/>
    </location>
</feature>
<keyword evidence="2" id="KW-0732">Signal</keyword>
<accession>A0A0G4GIE6</accession>
<reference evidence="3" key="1">
    <citation type="submission" date="2014-11" db="EMBL/GenBank/DDBJ databases">
        <authorList>
            <person name="Otto D Thomas"/>
            <person name="Naeem Raeece"/>
        </authorList>
    </citation>
    <scope>NUCLEOTIDE SEQUENCE</scope>
</reference>
<organism evidence="3">
    <name type="scientific">Chromera velia CCMP2878</name>
    <dbReference type="NCBI Taxonomy" id="1169474"/>
    <lineage>
        <taxon>Eukaryota</taxon>
        <taxon>Sar</taxon>
        <taxon>Alveolata</taxon>
        <taxon>Colpodellida</taxon>
        <taxon>Chromeraceae</taxon>
        <taxon>Chromera</taxon>
    </lineage>
</organism>
<feature type="compositionally biased region" description="Low complexity" evidence="1">
    <location>
        <begin position="770"/>
        <end position="782"/>
    </location>
</feature>
<feature type="compositionally biased region" description="Basic and acidic residues" evidence="1">
    <location>
        <begin position="405"/>
        <end position="417"/>
    </location>
</feature>
<feature type="compositionally biased region" description="Low complexity" evidence="1">
    <location>
        <begin position="716"/>
        <end position="731"/>
    </location>
</feature>
<feature type="compositionally biased region" description="Low complexity" evidence="1">
    <location>
        <begin position="739"/>
        <end position="755"/>
    </location>
</feature>
<feature type="compositionally biased region" description="Basic and acidic residues" evidence="1">
    <location>
        <begin position="575"/>
        <end position="584"/>
    </location>
</feature>
<feature type="chain" id="PRO_5005190528" evidence="2">
    <location>
        <begin position="24"/>
        <end position="782"/>
    </location>
</feature>
<feature type="compositionally biased region" description="Basic and acidic residues" evidence="1">
    <location>
        <begin position="346"/>
        <end position="356"/>
    </location>
</feature>
<feature type="compositionally biased region" description="Low complexity" evidence="1">
    <location>
        <begin position="561"/>
        <end position="571"/>
    </location>
</feature>
<feature type="region of interest" description="Disordered" evidence="1">
    <location>
        <begin position="98"/>
        <end position="782"/>
    </location>
</feature>
<dbReference type="VEuPathDB" id="CryptoDB:Cvel_21966"/>